<sequence length="181" mass="19548">MTAFIKCLDFVLVGDYGGVLGSLALVDTHGGSRMGLGEGPSVSVTAALWFCLALGELVCSLAMHAGIDGETSSHSLGGWETPRPPGHLWTPRQAQWCRWPRSYKVGPPCFPVNTWLLQPRGLYLPSPTWSLAVLRSRTGCGPPGPLHPAPVIQHVKLMSPETRAMASGVNFQDLLRLIRSH</sequence>
<gene>
    <name evidence="1" type="ORF">H920_06861</name>
</gene>
<evidence type="ECO:0000313" key="1">
    <source>
        <dbReference type="EMBL" id="KFO31820.1"/>
    </source>
</evidence>
<evidence type="ECO:0000313" key="2">
    <source>
        <dbReference type="Proteomes" id="UP000028990"/>
    </source>
</evidence>
<protein>
    <submittedName>
        <fullName evidence="1">Uncharacterized protein</fullName>
    </submittedName>
</protein>
<keyword evidence="2" id="KW-1185">Reference proteome</keyword>
<dbReference type="EMBL" id="KN122247">
    <property type="protein sequence ID" value="KFO31820.1"/>
    <property type="molecule type" value="Genomic_DNA"/>
</dbReference>
<dbReference type="AlphaFoldDB" id="A0A091DNH8"/>
<reference evidence="1 2" key="1">
    <citation type="submission" date="2013-11" db="EMBL/GenBank/DDBJ databases">
        <title>The Damaraland mole rat (Fukomys damarensis) genome and evolution of African mole rats.</title>
        <authorList>
            <person name="Gladyshev V.N."/>
            <person name="Fang X."/>
        </authorList>
    </citation>
    <scope>NUCLEOTIDE SEQUENCE [LARGE SCALE GENOMIC DNA]</scope>
    <source>
        <tissue evidence="1">Liver</tissue>
    </source>
</reference>
<organism evidence="1 2">
    <name type="scientific">Fukomys damarensis</name>
    <name type="common">Damaraland mole rat</name>
    <name type="synonym">Cryptomys damarensis</name>
    <dbReference type="NCBI Taxonomy" id="885580"/>
    <lineage>
        <taxon>Eukaryota</taxon>
        <taxon>Metazoa</taxon>
        <taxon>Chordata</taxon>
        <taxon>Craniata</taxon>
        <taxon>Vertebrata</taxon>
        <taxon>Euteleostomi</taxon>
        <taxon>Mammalia</taxon>
        <taxon>Eutheria</taxon>
        <taxon>Euarchontoglires</taxon>
        <taxon>Glires</taxon>
        <taxon>Rodentia</taxon>
        <taxon>Hystricomorpha</taxon>
        <taxon>Bathyergidae</taxon>
        <taxon>Fukomys</taxon>
    </lineage>
</organism>
<accession>A0A091DNH8</accession>
<name>A0A091DNH8_FUKDA</name>
<proteinExistence type="predicted"/>
<dbReference type="Proteomes" id="UP000028990">
    <property type="component" value="Unassembled WGS sequence"/>
</dbReference>